<dbReference type="eggNOG" id="COG0550">
    <property type="taxonomic scope" value="Bacteria"/>
</dbReference>
<dbReference type="EMBL" id="ADLE01000017">
    <property type="protein sequence ID" value="EJZ62420.1"/>
    <property type="molecule type" value="Genomic_DNA"/>
</dbReference>
<dbReference type="RefSeq" id="WP_008862920.1">
    <property type="nucleotide sequence ID" value="NZ_JH815206.1"/>
</dbReference>
<dbReference type="Gene3D" id="2.70.20.10">
    <property type="entry name" value="Topoisomerase I, domain 3"/>
    <property type="match status" value="1"/>
</dbReference>
<comment type="similarity">
    <text evidence="2 8">Belongs to the type IA topoisomerase family.</text>
</comment>
<dbReference type="InterPro" id="IPR034149">
    <property type="entry name" value="TOPRIM_TopoI"/>
</dbReference>
<dbReference type="Gene3D" id="1.10.290.10">
    <property type="entry name" value="Topoisomerase I, domain 4"/>
    <property type="match status" value="1"/>
</dbReference>
<dbReference type="HAMAP" id="MF_00952">
    <property type="entry name" value="Topoisom_1_prok"/>
    <property type="match status" value="1"/>
</dbReference>
<name>K0XEN9_9BACT</name>
<dbReference type="EC" id="5.6.2.1" evidence="8"/>
<dbReference type="AlphaFoldDB" id="K0XEN9"/>
<dbReference type="InterPro" id="IPR006171">
    <property type="entry name" value="TOPRIM_dom"/>
</dbReference>
<dbReference type="PANTHER" id="PTHR42785">
    <property type="entry name" value="DNA TOPOISOMERASE, TYPE IA, CORE"/>
    <property type="match status" value="1"/>
</dbReference>
<feature type="site" description="Interaction with DNA" evidence="8">
    <location>
        <position position="475"/>
    </location>
</feature>
<dbReference type="STRING" id="742726.HMPREF9448_02542"/>
<dbReference type="GO" id="GO:0046872">
    <property type="term" value="F:metal ion binding"/>
    <property type="evidence" value="ECO:0007669"/>
    <property type="project" value="UniProtKB-KW"/>
</dbReference>
<keyword evidence="4" id="KW-0460">Magnesium</keyword>
<dbReference type="InterPro" id="IPR013497">
    <property type="entry name" value="Topo_IA_cen"/>
</dbReference>
<dbReference type="SMART" id="SM00493">
    <property type="entry name" value="TOPRIM"/>
    <property type="match status" value="1"/>
</dbReference>
<sequence length="776" mass="87323">MAKNLVIVESPAKAKTIEKFLGKDFEVLSSYGHIRDLKKKDFSVDIEHNYKPIYEIPADKKKLVETLKQEADKADMVWLASDEDREGEAIAWHLFEVLKLKPEKTKRIVFHEITKDAILHAIENPRDIDLNRVDAQQARRVLDRIVGFELSPVLWKKVKPALSAGRVQSVAVRLIVEREREISAFKPEAAYRVIGEFLLPGGELLKAELSQRLKTEDEAKALLEACKTAQFSIGDVTVKPAKKSPAAPFTTSTLQQEAARKLGFSVAQTMMVAQRLYEAGHITYMRTDSVNLSSLAINTTKDEIVKTLGERYLHIRNYHTHTKGAQEAHEAIRPTYISHHEINASSQEKRLYELIWKRTIASQMSDAELEKTTATIAVSGRKEHFVAVGEVLKFDGFLKVYMESTDDESDAEGNDKMLPALAKGDVLTLSSVTATERFSQAPARYTEASLVRKLEELGIGRPSTYAPTISTIQQREYVEKGDRKGTERKYRMLTLHDGKIESGEKTELTGADKGKLLPTDIGVVVNDFLTEYFPDILNYNFTANVEQQFDDIAEGKTVWNDEIDHFYKLFHPVVESALALRLEHKVGERVLGTDPKSGRPVSVKIGRFGPLVQIGTPEDTEKPLFASLLKGQSMSTITLEEALKLFDLPRTLGDFEGKTVVVGIGRFGPYIRHDGKYVSLPKEFTPQGVSLEDAIILIQQKREQESQRLIKKFDEDDELELLNGRFGPYIAYKKKNYKLPKGSEPASLTFADCMKIVEDADKAPAKKKPARKKTTK</sequence>
<dbReference type="Pfam" id="PF01131">
    <property type="entry name" value="Topoisom_bac"/>
    <property type="match status" value="1"/>
</dbReference>
<keyword evidence="3" id="KW-0479">Metal-binding</keyword>
<dbReference type="GO" id="GO:0003677">
    <property type="term" value="F:DNA binding"/>
    <property type="evidence" value="ECO:0007669"/>
    <property type="project" value="UniProtKB-KW"/>
</dbReference>
<dbReference type="GO" id="GO:0006265">
    <property type="term" value="P:DNA topological change"/>
    <property type="evidence" value="ECO:0007669"/>
    <property type="project" value="UniProtKB-UniRule"/>
</dbReference>
<proteinExistence type="inferred from homology"/>
<dbReference type="SMART" id="SM00436">
    <property type="entry name" value="TOP1Bc"/>
    <property type="match status" value="1"/>
</dbReference>
<dbReference type="InterPro" id="IPR028612">
    <property type="entry name" value="Topoisom_1_IA"/>
</dbReference>
<accession>K0XEN9</accession>
<keyword evidence="5 8" id="KW-0799">Topoisomerase</keyword>
<dbReference type="InterPro" id="IPR023405">
    <property type="entry name" value="Topo_IA_core_domain"/>
</dbReference>
<dbReference type="CDD" id="cd03363">
    <property type="entry name" value="TOPRIM_TopoIA_TopoI"/>
    <property type="match status" value="1"/>
</dbReference>
<comment type="caution">
    <text evidence="11">The sequence shown here is derived from an EMBL/GenBank/DDBJ whole genome shotgun (WGS) entry which is preliminary data.</text>
</comment>
<dbReference type="Pfam" id="PF01751">
    <property type="entry name" value="Toprim"/>
    <property type="match status" value="1"/>
</dbReference>
<dbReference type="PROSITE" id="PS50880">
    <property type="entry name" value="TOPRIM"/>
    <property type="match status" value="1"/>
</dbReference>
<feature type="region of interest" description="Interaction with DNA" evidence="8">
    <location>
        <begin position="163"/>
        <end position="168"/>
    </location>
</feature>
<feature type="site" description="Interaction with DNA" evidence="8">
    <location>
        <position position="140"/>
    </location>
</feature>
<evidence type="ECO:0000256" key="4">
    <source>
        <dbReference type="ARBA" id="ARBA00022842"/>
    </source>
</evidence>
<evidence type="ECO:0000256" key="6">
    <source>
        <dbReference type="ARBA" id="ARBA00023125"/>
    </source>
</evidence>
<dbReference type="PRINTS" id="PR00417">
    <property type="entry name" value="PRTPISMRASEI"/>
</dbReference>
<dbReference type="InterPro" id="IPR003602">
    <property type="entry name" value="Topo_IA_DNA-bd_dom"/>
</dbReference>
<dbReference type="GeneID" id="77849726"/>
<reference evidence="11 12" key="1">
    <citation type="submission" date="2012-08" db="EMBL/GenBank/DDBJ databases">
        <title>The Genome Sequence of Barnesiella intestinihominis YIT 11860.</title>
        <authorList>
            <consortium name="The Broad Institute Genome Sequencing Platform"/>
            <person name="Earl A."/>
            <person name="Ward D."/>
            <person name="Feldgarden M."/>
            <person name="Gevers D."/>
            <person name="Morotomi M."/>
            <person name="Walker B."/>
            <person name="Young S.K."/>
            <person name="Zeng Q."/>
            <person name="Gargeya S."/>
            <person name="Fitzgerald M."/>
            <person name="Haas B."/>
            <person name="Abouelleil A."/>
            <person name="Alvarado L."/>
            <person name="Arachchi H.M."/>
            <person name="Berlin A.M."/>
            <person name="Chapman S.B."/>
            <person name="Goldberg J."/>
            <person name="Griggs A."/>
            <person name="Gujja S."/>
            <person name="Hansen M."/>
            <person name="Howarth C."/>
            <person name="Imamovic A."/>
            <person name="Larimer J."/>
            <person name="McCowen C."/>
            <person name="Montmayeur A."/>
            <person name="Murphy C."/>
            <person name="Neiman D."/>
            <person name="Pearson M."/>
            <person name="Priest M."/>
            <person name="Roberts A."/>
            <person name="Saif S."/>
            <person name="Shea T."/>
            <person name="Sisk P."/>
            <person name="Sykes S."/>
            <person name="Wortman J."/>
            <person name="Nusbaum C."/>
            <person name="Birren B."/>
        </authorList>
    </citation>
    <scope>NUCLEOTIDE SEQUENCE [LARGE SCALE GENOMIC DNA]</scope>
    <source>
        <strain evidence="11 12">YIT 11860</strain>
    </source>
</reference>
<dbReference type="InterPro" id="IPR013824">
    <property type="entry name" value="Topo_IA_cen_sub1"/>
</dbReference>
<keyword evidence="7 8" id="KW-0413">Isomerase</keyword>
<dbReference type="GO" id="GO:0003917">
    <property type="term" value="F:DNA topoisomerase type I (single strand cut, ATP-independent) activity"/>
    <property type="evidence" value="ECO:0007669"/>
    <property type="project" value="UniProtKB-UniRule"/>
</dbReference>
<feature type="site" description="Interaction with DNA" evidence="8">
    <location>
        <position position="143"/>
    </location>
</feature>
<organism evidence="11 12">
    <name type="scientific">Barnesiella intestinihominis YIT 11860</name>
    <dbReference type="NCBI Taxonomy" id="742726"/>
    <lineage>
        <taxon>Bacteria</taxon>
        <taxon>Pseudomonadati</taxon>
        <taxon>Bacteroidota</taxon>
        <taxon>Bacteroidia</taxon>
        <taxon>Bacteroidales</taxon>
        <taxon>Barnesiellaceae</taxon>
        <taxon>Barnesiella</taxon>
    </lineage>
</organism>
<dbReference type="InterPro" id="IPR013826">
    <property type="entry name" value="Topo_IA_cen_sub3"/>
</dbReference>
<feature type="active site" description="O-(5'-phospho-DNA)-tyrosine intermediate" evidence="8">
    <location>
        <position position="284"/>
    </location>
</feature>
<dbReference type="InterPro" id="IPR005733">
    <property type="entry name" value="TopoI_bac-type"/>
</dbReference>
<protein>
    <recommendedName>
        <fullName evidence="8">DNA topoisomerase 1</fullName>
        <ecNumber evidence="8">5.6.2.1</ecNumber>
    </recommendedName>
    <alternativeName>
        <fullName evidence="8">DNA topoisomerase I</fullName>
    </alternativeName>
</protein>
<comment type="function">
    <text evidence="8">Releases the supercoiling and torsional tension of DNA, which is introduced during the DNA replication and transcription, by transiently cleaving and rejoining one strand of the DNA duplex. Introduces a single-strand break via transesterification at a target site in duplex DNA. The scissile phosphodiester is attacked by the catalytic tyrosine of the enzyme, resulting in the formation of a DNA-(5'-phosphotyrosyl)-enzyme intermediate and the expulsion of a 3'-OH DNA strand. The free DNA strand then undergoes passage around the unbroken strand, thus removing DNA supercoils. Finally, in the religation step, the DNA 3'-OH attacks the covalent intermediate to expel the active-site tyrosine and restore the DNA phosphodiester backbone.</text>
</comment>
<evidence type="ECO:0000256" key="7">
    <source>
        <dbReference type="ARBA" id="ARBA00023235"/>
    </source>
</evidence>
<dbReference type="Proteomes" id="UP000006044">
    <property type="component" value="Unassembled WGS sequence"/>
</dbReference>
<comment type="caution">
    <text evidence="8">Lacks conserved residue(s) required for the propagation of feature annotation.</text>
</comment>
<dbReference type="InterPro" id="IPR000380">
    <property type="entry name" value="Topo_IA"/>
</dbReference>
<feature type="domain" description="Toprim" evidence="9">
    <location>
        <begin position="3"/>
        <end position="113"/>
    </location>
</feature>
<feature type="site" description="Interaction with DNA" evidence="8">
    <location>
        <position position="155"/>
    </location>
</feature>
<feature type="site" description="Interaction with DNA" evidence="8">
    <location>
        <position position="286"/>
    </location>
</feature>
<dbReference type="Gene3D" id="1.10.460.10">
    <property type="entry name" value="Topoisomerase I, domain 2"/>
    <property type="match status" value="1"/>
</dbReference>
<dbReference type="InterPro" id="IPR025589">
    <property type="entry name" value="Toprim_C_rpt"/>
</dbReference>
<evidence type="ECO:0000313" key="11">
    <source>
        <dbReference type="EMBL" id="EJZ62420.1"/>
    </source>
</evidence>
<gene>
    <name evidence="8" type="primary">topA</name>
    <name evidence="11" type="ORF">HMPREF9448_02542</name>
</gene>
<dbReference type="PATRIC" id="fig|742726.3.peg.2650"/>
<evidence type="ECO:0000256" key="2">
    <source>
        <dbReference type="ARBA" id="ARBA00009446"/>
    </source>
</evidence>
<dbReference type="PROSITE" id="PS00396">
    <property type="entry name" value="TOPO_IA_1"/>
    <property type="match status" value="1"/>
</dbReference>
<dbReference type="InterPro" id="IPR013825">
    <property type="entry name" value="Topo_IA_cen_sub2"/>
</dbReference>
<dbReference type="Pfam" id="PF13368">
    <property type="entry name" value="Toprim_C_rpt"/>
    <property type="match status" value="3"/>
</dbReference>
<comment type="subunit">
    <text evidence="8">Monomer.</text>
</comment>
<dbReference type="PROSITE" id="PS52039">
    <property type="entry name" value="TOPO_IA_2"/>
    <property type="match status" value="1"/>
</dbReference>
<dbReference type="PANTHER" id="PTHR42785:SF1">
    <property type="entry name" value="DNA TOPOISOMERASE"/>
    <property type="match status" value="1"/>
</dbReference>
<evidence type="ECO:0000256" key="8">
    <source>
        <dbReference type="HAMAP-Rule" id="MF_00952"/>
    </source>
</evidence>
<evidence type="ECO:0000259" key="9">
    <source>
        <dbReference type="PROSITE" id="PS50880"/>
    </source>
</evidence>
<keyword evidence="6 8" id="KW-0238">DNA-binding</keyword>
<evidence type="ECO:0000256" key="5">
    <source>
        <dbReference type="ARBA" id="ARBA00023029"/>
    </source>
</evidence>
<dbReference type="SMART" id="SM00437">
    <property type="entry name" value="TOP1Ac"/>
    <property type="match status" value="1"/>
</dbReference>
<feature type="site" description="Interaction with DNA" evidence="8">
    <location>
        <position position="139"/>
    </location>
</feature>
<evidence type="ECO:0000313" key="12">
    <source>
        <dbReference type="Proteomes" id="UP000006044"/>
    </source>
</evidence>
<dbReference type="InterPro" id="IPR023406">
    <property type="entry name" value="Topo_IA_AS"/>
</dbReference>
<dbReference type="NCBIfam" id="TIGR01051">
    <property type="entry name" value="topA_bact"/>
    <property type="match status" value="1"/>
</dbReference>
<dbReference type="CDD" id="cd00186">
    <property type="entry name" value="TOP1Ac"/>
    <property type="match status" value="1"/>
</dbReference>
<keyword evidence="12" id="KW-1185">Reference proteome</keyword>
<dbReference type="InterPro" id="IPR003601">
    <property type="entry name" value="Topo_IA_2"/>
</dbReference>
<evidence type="ECO:0000259" key="10">
    <source>
        <dbReference type="PROSITE" id="PS52039"/>
    </source>
</evidence>
<dbReference type="SUPFAM" id="SSF56712">
    <property type="entry name" value="Prokaryotic type I DNA topoisomerase"/>
    <property type="match status" value="1"/>
</dbReference>
<evidence type="ECO:0000256" key="1">
    <source>
        <dbReference type="ARBA" id="ARBA00000213"/>
    </source>
</evidence>
<evidence type="ECO:0000256" key="3">
    <source>
        <dbReference type="ARBA" id="ARBA00022723"/>
    </source>
</evidence>
<feature type="site" description="Interaction with DNA" evidence="8">
    <location>
        <position position="33"/>
    </location>
</feature>
<dbReference type="Gene3D" id="3.40.50.140">
    <property type="match status" value="1"/>
</dbReference>
<feature type="domain" description="Topo IA-type catalytic" evidence="10">
    <location>
        <begin position="129"/>
        <end position="574"/>
    </location>
</feature>
<dbReference type="HOGENOM" id="CLU_002929_3_2_10"/>
<comment type="catalytic activity">
    <reaction evidence="1 8">
        <text>ATP-independent breakage of single-stranded DNA, followed by passage and rejoining.</text>
        <dbReference type="EC" id="5.6.2.1"/>
    </reaction>
</comment>
<dbReference type="OrthoDB" id="9804262at2"/>